<reference evidence="5 6" key="1">
    <citation type="submission" date="2020-04" db="EMBL/GenBank/DDBJ databases">
        <title>Pseudomonas crami sp. nov., a novel proteolytic bacterial species isolated from cream.</title>
        <authorList>
            <person name="Hofmann K."/>
            <person name="Woller A."/>
            <person name="Huptas C."/>
            <person name="Wenning M."/>
            <person name="Scherer S."/>
            <person name="Doll E.V."/>
        </authorList>
    </citation>
    <scope>NUCLEOTIDE SEQUENCE [LARGE SCALE GENOMIC DNA]</scope>
    <source>
        <strain evidence="3 6">WS 5096</strain>
        <strain evidence="4 5">WS 5106</strain>
    </source>
</reference>
<dbReference type="EMBL" id="JAAXCY010000007">
    <property type="protein sequence ID" value="MBC2408231.1"/>
    <property type="molecule type" value="Genomic_DNA"/>
</dbReference>
<dbReference type="Proteomes" id="UP000520513">
    <property type="component" value="Unassembled WGS sequence"/>
</dbReference>
<name>A0A7X1E073_9PSED</name>
<sequence>MPNPIRSLPPLPTPASLAYRQTPATPNKPRTFKIDDSGPQPSQLLAADARNLEQLCKQLQTLSPHQASAKNPFSVETLLKGTTLSIDPESSYALAYTLAPGKAVNLHRFIQNNGWQVPRTLDEIANLVATLRQPEPLSPLLGDLAGALSWPVPLRRVDLAEDTPPDTAHTARNLFVELTRGRSWSAVELANPRKVIAKILESPTAQALGKKMLQRYRGLSTPTGANDFVLAALQHSLDKAPSRTSVAGFDLARSDHWGKSPATVVQGLAKHLIEHKLSPPELATVAATLLLAHREPAFLVQNLPDTLTYGSHNWVTFKTAVARIEHQAPGSTASMAYADIIARGNLAPITAEDAEVERAAQHAGLKDWGVANGLIKRNPDDHYSDIEMRRLLEAYNTQLDELNGAVLALATPVPNLAQRALAELKRVYGEHLPLEEKCITLRHSTPSHKGPYSVLDLYQAGKLVISNNAWVSSNAQMPYNVILAHTAKLADIKQLTQTFDTDLKDYFSELKKAITSQVKYMISALPLADREHIEHGDLQLFKLSTVPNRNLAAHQHEDIVDTLLFNVGAPRLNFEVALGAGGIIARPEFGELRKPDNPYPEFAAPYVKVIPFKPTDDYASIVREARTDTMQATHARTDQRGGAVPNSFNSQRTAYLADATLAQIDFEKLASRARGATTFQTEQTPLKTAHAIVTGLIPFYSAISHFIEGKYSKGSADLILDLLGFMMGAGALAKLGKVAKTTASISSKLLQTARILGRVTISAVNPVDGLGDWVKGGIRLAKRGVKQFKRLVPNNHPATFKALNDGQHVAKGTLKTKDGITLEALATYEHSSGQWYHYNAKTRSAYGLPIDFNPHAVGLTRKISHSRLLDRLELIHARLPGFKGVCYENAMKVGLAEGTVTSKTVNAVLDATTNAKTVGTRYTSAYKDLMGIARHNIKKKFDPALISESGFFNFKRAGDAEPFSHTVYIQRTRTNELVIFNSNDLSLDLAMAGRHQTPVTAGGCQVYGLDESGVAYLQKWLDGPPTREFVFTPASALNANALRQGSGIT</sequence>
<evidence type="ECO:0000313" key="4">
    <source>
        <dbReference type="EMBL" id="MBC2408231.1"/>
    </source>
</evidence>
<dbReference type="Pfam" id="PF26124">
    <property type="entry name" value="DUF8038"/>
    <property type="match status" value="1"/>
</dbReference>
<evidence type="ECO:0000313" key="3">
    <source>
        <dbReference type="EMBL" id="MBC2381003.1"/>
    </source>
</evidence>
<gene>
    <name evidence="3" type="ORF">HF209_08595</name>
    <name evidence="4" type="ORF">HF257_19645</name>
</gene>
<proteinExistence type="predicted"/>
<evidence type="ECO:0000259" key="2">
    <source>
        <dbReference type="Pfam" id="PF26124"/>
    </source>
</evidence>
<dbReference type="AlphaFoldDB" id="A0A7X1E073"/>
<evidence type="ECO:0000313" key="5">
    <source>
        <dbReference type="Proteomes" id="UP000520513"/>
    </source>
</evidence>
<feature type="region of interest" description="Disordered" evidence="1">
    <location>
        <begin position="1"/>
        <end position="40"/>
    </location>
</feature>
<dbReference type="InterPro" id="IPR058351">
    <property type="entry name" value="DUF8038"/>
</dbReference>
<dbReference type="RefSeq" id="WP_185706194.1">
    <property type="nucleotide sequence ID" value="NZ_JAAXCY010000007.1"/>
</dbReference>
<feature type="compositionally biased region" description="Pro residues" evidence="1">
    <location>
        <begin position="1"/>
        <end position="13"/>
    </location>
</feature>
<evidence type="ECO:0000313" key="6">
    <source>
        <dbReference type="Proteomes" id="UP000534677"/>
    </source>
</evidence>
<dbReference type="EMBL" id="JAAXCZ010000003">
    <property type="protein sequence ID" value="MBC2381003.1"/>
    <property type="molecule type" value="Genomic_DNA"/>
</dbReference>
<keyword evidence="6" id="KW-1185">Reference proteome</keyword>
<organism evidence="4 5">
    <name type="scientific">Pseudomonas cremoris</name>
    <dbReference type="NCBI Taxonomy" id="2724178"/>
    <lineage>
        <taxon>Bacteria</taxon>
        <taxon>Pseudomonadati</taxon>
        <taxon>Pseudomonadota</taxon>
        <taxon>Gammaproteobacteria</taxon>
        <taxon>Pseudomonadales</taxon>
        <taxon>Pseudomonadaceae</taxon>
        <taxon>Pseudomonas</taxon>
    </lineage>
</organism>
<dbReference type="Proteomes" id="UP000534677">
    <property type="component" value="Unassembled WGS sequence"/>
</dbReference>
<protein>
    <recommendedName>
        <fullName evidence="2">DUF8038 domain-containing protein</fullName>
    </recommendedName>
</protein>
<feature type="domain" description="DUF8038" evidence="2">
    <location>
        <begin position="877"/>
        <end position="1040"/>
    </location>
</feature>
<comment type="caution">
    <text evidence="4">The sequence shown here is derived from an EMBL/GenBank/DDBJ whole genome shotgun (WGS) entry which is preliminary data.</text>
</comment>
<accession>A0A7X1E073</accession>
<evidence type="ECO:0000256" key="1">
    <source>
        <dbReference type="SAM" id="MobiDB-lite"/>
    </source>
</evidence>